<dbReference type="GO" id="GO:0044773">
    <property type="term" value="P:mitotic DNA damage checkpoint signaling"/>
    <property type="evidence" value="ECO:0007669"/>
    <property type="project" value="TreeGrafter"/>
</dbReference>
<dbReference type="InterPro" id="IPR000719">
    <property type="entry name" value="Prot_kinase_dom"/>
</dbReference>
<dbReference type="AlphaFoldDB" id="A0A9Q9AJJ8"/>
<keyword evidence="3" id="KW-1185">Reference proteome</keyword>
<dbReference type="EMBL" id="CP099418">
    <property type="protein sequence ID" value="USW47262.1"/>
    <property type="molecule type" value="Genomic_DNA"/>
</dbReference>
<evidence type="ECO:0000259" key="1">
    <source>
        <dbReference type="PROSITE" id="PS50011"/>
    </source>
</evidence>
<evidence type="ECO:0000313" key="3">
    <source>
        <dbReference type="Proteomes" id="UP001056384"/>
    </source>
</evidence>
<proteinExistence type="predicted"/>
<name>A0A9Q9AJJ8_9PEZI</name>
<dbReference type="GO" id="GO:0005524">
    <property type="term" value="F:ATP binding"/>
    <property type="evidence" value="ECO:0007669"/>
    <property type="project" value="InterPro"/>
</dbReference>
<sequence length="340" mass="39011">MALIPSELVGSTGRRYRFRELLQERAHIGRVWTASSGNDTFVLKDTPINIFNNFNKRILPQLSKETSTLLRVPLDTIPNQRVFVYRYLSDTFLHLVRKGISMQVRRGILRATLQAIHELHKKDVVHLGKEIFFSCLDIKPDNVMVECRHIDQDTILEQVQLTDLENAAYLPQGRCIKGMLAGNDNWRSPEAHLKGELNKPSDMFSFGLVCIYAVLGRVICGPDEDFAKHEAQGAFPAMIRLQRQVSYFGDPEGLNGLMSHVGDEELNCQVLSLLWEERNEDYIPYKPFSDWPELQDDVFADLVKGLMNLDPAKRLSAHQALQHPWFLDEHNDVDFLQVVR</sequence>
<dbReference type="InterPro" id="IPR011009">
    <property type="entry name" value="Kinase-like_dom_sf"/>
</dbReference>
<dbReference type="SMART" id="SM00220">
    <property type="entry name" value="S_TKc"/>
    <property type="match status" value="1"/>
</dbReference>
<organism evidence="2 3">
    <name type="scientific">Septoria linicola</name>
    <dbReference type="NCBI Taxonomy" id="215465"/>
    <lineage>
        <taxon>Eukaryota</taxon>
        <taxon>Fungi</taxon>
        <taxon>Dikarya</taxon>
        <taxon>Ascomycota</taxon>
        <taxon>Pezizomycotina</taxon>
        <taxon>Dothideomycetes</taxon>
        <taxon>Dothideomycetidae</taxon>
        <taxon>Mycosphaerellales</taxon>
        <taxon>Mycosphaerellaceae</taxon>
        <taxon>Septoria</taxon>
    </lineage>
</organism>
<dbReference type="Proteomes" id="UP001056384">
    <property type="component" value="Chromosome 1"/>
</dbReference>
<dbReference type="SUPFAM" id="SSF56112">
    <property type="entry name" value="Protein kinase-like (PK-like)"/>
    <property type="match status" value="1"/>
</dbReference>
<dbReference type="PANTHER" id="PTHR44167">
    <property type="entry name" value="OVARIAN-SPECIFIC SERINE/THREONINE-PROTEIN KINASE LOK-RELATED"/>
    <property type="match status" value="1"/>
</dbReference>
<dbReference type="Pfam" id="PF00069">
    <property type="entry name" value="Pkinase"/>
    <property type="match status" value="1"/>
</dbReference>
<dbReference type="PANTHER" id="PTHR44167:SF30">
    <property type="entry name" value="PHOSPHORYLASE KINASE"/>
    <property type="match status" value="1"/>
</dbReference>
<feature type="domain" description="Protein kinase" evidence="1">
    <location>
        <begin position="1"/>
        <end position="326"/>
    </location>
</feature>
<reference evidence="2" key="1">
    <citation type="submission" date="2022-06" db="EMBL/GenBank/DDBJ databases">
        <title>Complete genome sequences of two strains of the flax pathogen Septoria linicola.</title>
        <authorList>
            <person name="Lapalu N."/>
            <person name="Simon A."/>
            <person name="Demenou B."/>
            <person name="Paumier D."/>
            <person name="Guillot M.-P."/>
            <person name="Gout L."/>
            <person name="Valade R."/>
        </authorList>
    </citation>
    <scope>NUCLEOTIDE SEQUENCE</scope>
    <source>
        <strain evidence="2">SE15195</strain>
    </source>
</reference>
<protein>
    <recommendedName>
        <fullName evidence="1">Protein kinase domain-containing protein</fullName>
    </recommendedName>
</protein>
<gene>
    <name evidence="2" type="ORF">Slin15195_G005810</name>
</gene>
<dbReference type="GO" id="GO:0004674">
    <property type="term" value="F:protein serine/threonine kinase activity"/>
    <property type="evidence" value="ECO:0007669"/>
    <property type="project" value="TreeGrafter"/>
</dbReference>
<dbReference type="PROSITE" id="PS50011">
    <property type="entry name" value="PROTEIN_KINASE_DOM"/>
    <property type="match status" value="1"/>
</dbReference>
<dbReference type="Gene3D" id="1.10.510.10">
    <property type="entry name" value="Transferase(Phosphotransferase) domain 1"/>
    <property type="match status" value="1"/>
</dbReference>
<accession>A0A9Q9AJJ8</accession>
<dbReference type="GO" id="GO:0005634">
    <property type="term" value="C:nucleus"/>
    <property type="evidence" value="ECO:0007669"/>
    <property type="project" value="TreeGrafter"/>
</dbReference>
<evidence type="ECO:0000313" key="2">
    <source>
        <dbReference type="EMBL" id="USW47262.1"/>
    </source>
</evidence>